<gene>
    <name evidence="1" type="ORF">GCM10012275_29040</name>
</gene>
<dbReference type="Gene3D" id="1.10.287.1080">
    <property type="entry name" value="MazG-like"/>
    <property type="match status" value="1"/>
</dbReference>
<dbReference type="AlphaFoldDB" id="A0A8J3CG75"/>
<evidence type="ECO:0000313" key="2">
    <source>
        <dbReference type="Proteomes" id="UP000637578"/>
    </source>
</evidence>
<reference evidence="1" key="1">
    <citation type="journal article" date="2014" name="Int. J. Syst. Evol. Microbiol.">
        <title>Complete genome sequence of Corynebacterium casei LMG S-19264T (=DSM 44701T), isolated from a smear-ripened cheese.</title>
        <authorList>
            <consortium name="US DOE Joint Genome Institute (JGI-PGF)"/>
            <person name="Walter F."/>
            <person name="Albersmeier A."/>
            <person name="Kalinowski J."/>
            <person name="Ruckert C."/>
        </authorList>
    </citation>
    <scope>NUCLEOTIDE SEQUENCE</scope>
    <source>
        <strain evidence="1">CGMCC 4.5737</strain>
    </source>
</reference>
<reference evidence="1" key="2">
    <citation type="submission" date="2020-09" db="EMBL/GenBank/DDBJ databases">
        <authorList>
            <person name="Sun Q."/>
            <person name="Zhou Y."/>
        </authorList>
    </citation>
    <scope>NUCLEOTIDE SEQUENCE</scope>
    <source>
        <strain evidence="1">CGMCC 4.5737</strain>
    </source>
</reference>
<dbReference type="Proteomes" id="UP000637578">
    <property type="component" value="Unassembled WGS sequence"/>
</dbReference>
<dbReference type="EMBL" id="BMMK01000012">
    <property type="protein sequence ID" value="GGM56120.1"/>
    <property type="molecule type" value="Genomic_DNA"/>
</dbReference>
<protein>
    <submittedName>
        <fullName evidence="1">Uncharacterized protein</fullName>
    </submittedName>
</protein>
<organism evidence="1 2">
    <name type="scientific">Longimycelium tulufanense</name>
    <dbReference type="NCBI Taxonomy" id="907463"/>
    <lineage>
        <taxon>Bacteria</taxon>
        <taxon>Bacillati</taxon>
        <taxon>Actinomycetota</taxon>
        <taxon>Actinomycetes</taxon>
        <taxon>Pseudonocardiales</taxon>
        <taxon>Pseudonocardiaceae</taxon>
        <taxon>Longimycelium</taxon>
    </lineage>
</organism>
<evidence type="ECO:0000313" key="1">
    <source>
        <dbReference type="EMBL" id="GGM56120.1"/>
    </source>
</evidence>
<dbReference type="RefSeq" id="WP_189057899.1">
    <property type="nucleotide sequence ID" value="NZ_BMMK01000012.1"/>
</dbReference>
<name>A0A8J3CG75_9PSEU</name>
<dbReference type="SUPFAM" id="SSF101386">
    <property type="entry name" value="all-alpha NTP pyrophosphatases"/>
    <property type="match status" value="1"/>
</dbReference>
<keyword evidence="2" id="KW-1185">Reference proteome</keyword>
<sequence>MPSFAITDVAGQPVDLTMALRGLAEAFGRRFPEHNEPPHRLGRLCEEVGELAEEILRVAADGGQRARVRGNLVKELRDVLRAAFALAGHYHRDVRFRMPGNSERQPLVLLARLTAATGDCARWVHHHAGMGVKVEKHGAFRPERLGAAAQLVIDLVAEVTAYFALHEDLRVSVEETYRRYQRGGYLLPESPR</sequence>
<accession>A0A8J3CG75</accession>
<proteinExistence type="predicted"/>
<comment type="caution">
    <text evidence="1">The sequence shown here is derived from an EMBL/GenBank/DDBJ whole genome shotgun (WGS) entry which is preliminary data.</text>
</comment>